<proteinExistence type="predicted"/>
<dbReference type="GO" id="GO:0003677">
    <property type="term" value="F:DNA binding"/>
    <property type="evidence" value="ECO:0007669"/>
    <property type="project" value="UniProtKB-KW"/>
</dbReference>
<evidence type="ECO:0000259" key="5">
    <source>
        <dbReference type="PROSITE" id="PS50937"/>
    </source>
</evidence>
<evidence type="ECO:0000313" key="6">
    <source>
        <dbReference type="EMBL" id="SDZ78128.1"/>
    </source>
</evidence>
<evidence type="ECO:0000256" key="2">
    <source>
        <dbReference type="ARBA" id="ARBA00023015"/>
    </source>
</evidence>
<dbReference type="AlphaFoldDB" id="A0A1H3VVM9"/>
<dbReference type="PRINTS" id="PR00040">
    <property type="entry name" value="HTHMERR"/>
</dbReference>
<keyword evidence="7" id="KW-1185">Reference proteome</keyword>
<keyword evidence="3" id="KW-0238">DNA-binding</keyword>
<sequence length="121" mass="13695">MFIGEVSRKTGLSIKAIRFYEKIGLTRTPARQGRYRVYSSMDVEVLKLIAEAKSLGVSLAKLQGVITYQNGNVDWNRIAEFLARTKSDLQAELGLLHEKIEKIDECIKSIRSCPQTVDYTL</sequence>
<reference evidence="7" key="1">
    <citation type="submission" date="2016-10" db="EMBL/GenBank/DDBJ databases">
        <authorList>
            <person name="Varghese N."/>
            <person name="Submissions S."/>
        </authorList>
    </citation>
    <scope>NUCLEOTIDE SEQUENCE [LARGE SCALE GENOMIC DNA]</scope>
    <source>
        <strain evidence="7">CGMCC 1.10657</strain>
    </source>
</reference>
<dbReference type="GO" id="GO:0003700">
    <property type="term" value="F:DNA-binding transcription factor activity"/>
    <property type="evidence" value="ECO:0007669"/>
    <property type="project" value="InterPro"/>
</dbReference>
<evidence type="ECO:0000256" key="3">
    <source>
        <dbReference type="ARBA" id="ARBA00023125"/>
    </source>
</evidence>
<dbReference type="EMBL" id="FNQO01000001">
    <property type="protein sequence ID" value="SDZ78128.1"/>
    <property type="molecule type" value="Genomic_DNA"/>
</dbReference>
<name>A0A1H3VVM9_9GAMM</name>
<dbReference type="InterPro" id="IPR009061">
    <property type="entry name" value="DNA-bd_dom_put_sf"/>
</dbReference>
<dbReference type="InterPro" id="IPR000551">
    <property type="entry name" value="MerR-type_HTH_dom"/>
</dbReference>
<evidence type="ECO:0000256" key="4">
    <source>
        <dbReference type="ARBA" id="ARBA00023163"/>
    </source>
</evidence>
<dbReference type="RefSeq" id="WP_091384250.1">
    <property type="nucleotide sequence ID" value="NZ_FNQO01000001.1"/>
</dbReference>
<accession>A0A1H3VVM9</accession>
<dbReference type="Proteomes" id="UP000198658">
    <property type="component" value="Unassembled WGS sequence"/>
</dbReference>
<gene>
    <name evidence="6" type="ORF">SAMN05216562_0256</name>
</gene>
<organism evidence="6 7">
    <name type="scientific">Microbulbifer marinus</name>
    <dbReference type="NCBI Taxonomy" id="658218"/>
    <lineage>
        <taxon>Bacteria</taxon>
        <taxon>Pseudomonadati</taxon>
        <taxon>Pseudomonadota</taxon>
        <taxon>Gammaproteobacteria</taxon>
        <taxon>Cellvibrionales</taxon>
        <taxon>Microbulbiferaceae</taxon>
        <taxon>Microbulbifer</taxon>
    </lineage>
</organism>
<dbReference type="Pfam" id="PF13411">
    <property type="entry name" value="MerR_1"/>
    <property type="match status" value="1"/>
</dbReference>
<keyword evidence="4" id="KW-0804">Transcription</keyword>
<dbReference type="Gene3D" id="1.10.1660.10">
    <property type="match status" value="1"/>
</dbReference>
<feature type="domain" description="HTH merR-type" evidence="5">
    <location>
        <begin position="1"/>
        <end position="68"/>
    </location>
</feature>
<dbReference type="OrthoDB" id="9808480at2"/>
<dbReference type="InterPro" id="IPR047057">
    <property type="entry name" value="MerR_fam"/>
</dbReference>
<protein>
    <submittedName>
        <fullName evidence="6">Transcriptional regulator, MerR family</fullName>
    </submittedName>
</protein>
<dbReference type="PROSITE" id="PS50937">
    <property type="entry name" value="HTH_MERR_2"/>
    <property type="match status" value="1"/>
</dbReference>
<dbReference type="PANTHER" id="PTHR30204:SF69">
    <property type="entry name" value="MERR-FAMILY TRANSCRIPTIONAL REGULATOR"/>
    <property type="match status" value="1"/>
</dbReference>
<dbReference type="SUPFAM" id="SSF46955">
    <property type="entry name" value="Putative DNA-binding domain"/>
    <property type="match status" value="1"/>
</dbReference>
<evidence type="ECO:0000313" key="7">
    <source>
        <dbReference type="Proteomes" id="UP000198658"/>
    </source>
</evidence>
<dbReference type="STRING" id="658218.SAMN05216562_0256"/>
<dbReference type="PANTHER" id="PTHR30204">
    <property type="entry name" value="REDOX-CYCLING DRUG-SENSING TRANSCRIPTIONAL ACTIVATOR SOXR"/>
    <property type="match status" value="1"/>
</dbReference>
<keyword evidence="1" id="KW-0678">Repressor</keyword>
<evidence type="ECO:0000256" key="1">
    <source>
        <dbReference type="ARBA" id="ARBA00022491"/>
    </source>
</evidence>
<keyword evidence="2" id="KW-0805">Transcription regulation</keyword>
<dbReference type="SMART" id="SM00422">
    <property type="entry name" value="HTH_MERR"/>
    <property type="match status" value="1"/>
</dbReference>